<keyword evidence="2" id="KW-1185">Reference proteome</keyword>
<accession>A0A366JR55</accession>
<protein>
    <submittedName>
        <fullName evidence="1">Uncharacterized protein</fullName>
    </submittedName>
</protein>
<comment type="caution">
    <text evidence="1">The sequence shown here is derived from an EMBL/GenBank/DDBJ whole genome shotgun (WGS) entry which is preliminary data.</text>
</comment>
<dbReference type="InterPro" id="IPR029032">
    <property type="entry name" value="AhpD-like"/>
</dbReference>
<dbReference type="EMBL" id="QNSF01000009">
    <property type="protein sequence ID" value="RBP90752.1"/>
    <property type="molecule type" value="Genomic_DNA"/>
</dbReference>
<dbReference type="Proteomes" id="UP000252731">
    <property type="component" value="Unassembled WGS sequence"/>
</dbReference>
<name>A0A366JR55_CYTFI</name>
<evidence type="ECO:0000313" key="1">
    <source>
        <dbReference type="EMBL" id="RBP90752.1"/>
    </source>
</evidence>
<organism evidence="1 2">
    <name type="scientific">Cytobacillus firmus</name>
    <name type="common">Bacillus firmus</name>
    <dbReference type="NCBI Taxonomy" id="1399"/>
    <lineage>
        <taxon>Bacteria</taxon>
        <taxon>Bacillati</taxon>
        <taxon>Bacillota</taxon>
        <taxon>Bacilli</taxon>
        <taxon>Bacillales</taxon>
        <taxon>Bacillaceae</taxon>
        <taxon>Cytobacillus</taxon>
    </lineage>
</organism>
<gene>
    <name evidence="1" type="ORF">DFO70_109259</name>
</gene>
<dbReference type="SUPFAM" id="SSF69118">
    <property type="entry name" value="AhpD-like"/>
    <property type="match status" value="1"/>
</dbReference>
<sequence>MKKKTEYILIDTCEECEFYKEAEKIAIELTEHVTFIPTKWVLDQLYQRVHYHYDEKQYVELVLMINQIRADKGIRFGSI</sequence>
<dbReference type="AlphaFoldDB" id="A0A366JR55"/>
<dbReference type="Gene3D" id="1.20.1290.10">
    <property type="entry name" value="AhpD-like"/>
    <property type="match status" value="1"/>
</dbReference>
<proteinExistence type="predicted"/>
<reference evidence="1 2" key="1">
    <citation type="submission" date="2018-06" db="EMBL/GenBank/DDBJ databases">
        <title>Freshwater and sediment microbial communities from various areas in North America, analyzing microbe dynamics in response to fracking.</title>
        <authorList>
            <person name="Lamendella R."/>
        </authorList>
    </citation>
    <scope>NUCLEOTIDE SEQUENCE [LARGE SCALE GENOMIC DNA]</scope>
    <source>
        <strain evidence="1 2">14_TX</strain>
    </source>
</reference>
<evidence type="ECO:0000313" key="2">
    <source>
        <dbReference type="Proteomes" id="UP000252731"/>
    </source>
</evidence>